<evidence type="ECO:0000256" key="5">
    <source>
        <dbReference type="ARBA" id="ARBA00022833"/>
    </source>
</evidence>
<feature type="region of interest" description="Disordered" evidence="8">
    <location>
        <begin position="379"/>
        <end position="479"/>
    </location>
</feature>
<feature type="compositionally biased region" description="Basic and acidic residues" evidence="8">
    <location>
        <begin position="422"/>
        <end position="465"/>
    </location>
</feature>
<feature type="compositionally biased region" description="Basic and acidic residues" evidence="8">
    <location>
        <begin position="331"/>
        <end position="348"/>
    </location>
</feature>
<reference evidence="10 11" key="1">
    <citation type="journal article" date="2014" name="Genome Announc.">
        <title>Draft genome sequence of the pathogenic fungus Scedosporium apiospermum.</title>
        <authorList>
            <person name="Vandeputte P."/>
            <person name="Ghamrawi S."/>
            <person name="Rechenmann M."/>
            <person name="Iltis A."/>
            <person name="Giraud S."/>
            <person name="Fleury M."/>
            <person name="Thornton C."/>
            <person name="Delhaes L."/>
            <person name="Meyer W."/>
            <person name="Papon N."/>
            <person name="Bouchara J.P."/>
        </authorList>
    </citation>
    <scope>NUCLEOTIDE SEQUENCE [LARGE SCALE GENOMIC DNA]</scope>
    <source>
        <strain evidence="10 11">IHEM 14462</strain>
    </source>
</reference>
<feature type="domain" description="Deacetylase sirtuin-type" evidence="9">
    <location>
        <begin position="15"/>
        <end position="277"/>
    </location>
</feature>
<dbReference type="CDD" id="cd01408">
    <property type="entry name" value="SIRT1"/>
    <property type="match status" value="1"/>
</dbReference>
<comment type="cofactor">
    <cofactor evidence="1">
        <name>Zn(2+)</name>
        <dbReference type="ChEBI" id="CHEBI:29105"/>
    </cofactor>
</comment>
<dbReference type="GO" id="GO:0046872">
    <property type="term" value="F:metal ion binding"/>
    <property type="evidence" value="ECO:0007669"/>
    <property type="project" value="UniProtKB-KW"/>
</dbReference>
<comment type="similarity">
    <text evidence="2">Belongs to the sirtuin family. Class I subfamily.</text>
</comment>
<evidence type="ECO:0000256" key="2">
    <source>
        <dbReference type="ARBA" id="ARBA00006924"/>
    </source>
</evidence>
<evidence type="ECO:0000313" key="11">
    <source>
        <dbReference type="Proteomes" id="UP000028545"/>
    </source>
</evidence>
<dbReference type="InterPro" id="IPR003000">
    <property type="entry name" value="Sirtuin"/>
</dbReference>
<evidence type="ECO:0000256" key="1">
    <source>
        <dbReference type="ARBA" id="ARBA00001947"/>
    </source>
</evidence>
<dbReference type="HOGENOM" id="CLU_023643_0_2_1"/>
<feature type="binding site" evidence="7">
    <location>
        <position position="156"/>
    </location>
    <ligand>
        <name>Zn(2+)</name>
        <dbReference type="ChEBI" id="CHEBI:29105"/>
    </ligand>
</feature>
<dbReference type="Pfam" id="PF02146">
    <property type="entry name" value="SIR2"/>
    <property type="match status" value="1"/>
</dbReference>
<dbReference type="OrthoDB" id="420264at2759"/>
<dbReference type="PANTHER" id="PTHR11085:SF6">
    <property type="entry name" value="NAD-DEPENDENT PROTEIN DEACETYLASE SIRTUIN-2"/>
    <property type="match status" value="1"/>
</dbReference>
<keyword evidence="11" id="KW-1185">Reference proteome</keyword>
<dbReference type="GO" id="GO:0005634">
    <property type="term" value="C:nucleus"/>
    <property type="evidence" value="ECO:0007669"/>
    <property type="project" value="TreeGrafter"/>
</dbReference>
<dbReference type="GeneID" id="27719201"/>
<dbReference type="GO" id="GO:0070403">
    <property type="term" value="F:NAD+ binding"/>
    <property type="evidence" value="ECO:0007669"/>
    <property type="project" value="InterPro"/>
</dbReference>
<proteinExistence type="inferred from homology"/>
<feature type="active site" description="Proton acceptor" evidence="7">
    <location>
        <position position="145"/>
    </location>
</feature>
<evidence type="ECO:0000259" key="9">
    <source>
        <dbReference type="PROSITE" id="PS50305"/>
    </source>
</evidence>
<feature type="binding site" evidence="7">
    <location>
        <position position="182"/>
    </location>
    <ligand>
        <name>Zn(2+)</name>
        <dbReference type="ChEBI" id="CHEBI:29105"/>
    </ligand>
</feature>
<keyword evidence="5 7" id="KW-0862">Zinc</keyword>
<evidence type="ECO:0000256" key="7">
    <source>
        <dbReference type="PROSITE-ProRule" id="PRU00236"/>
    </source>
</evidence>
<feature type="binding site" evidence="7">
    <location>
        <position position="177"/>
    </location>
    <ligand>
        <name>Zn(2+)</name>
        <dbReference type="ChEBI" id="CHEBI:29105"/>
    </ligand>
</feature>
<dbReference type="Proteomes" id="UP000028545">
    <property type="component" value="Unassembled WGS sequence"/>
</dbReference>
<dbReference type="SUPFAM" id="SSF52467">
    <property type="entry name" value="DHS-like NAD/FAD-binding domain"/>
    <property type="match status" value="1"/>
</dbReference>
<dbReference type="InterPro" id="IPR026590">
    <property type="entry name" value="Ssirtuin_cat_dom"/>
</dbReference>
<dbReference type="RefSeq" id="XP_016639150.1">
    <property type="nucleotide sequence ID" value="XM_016783705.1"/>
</dbReference>
<dbReference type="GO" id="GO:0017136">
    <property type="term" value="F:histone deacetylase activity, NAD-dependent"/>
    <property type="evidence" value="ECO:0007669"/>
    <property type="project" value="TreeGrafter"/>
</dbReference>
<evidence type="ECO:0000256" key="8">
    <source>
        <dbReference type="SAM" id="MobiDB-lite"/>
    </source>
</evidence>
<dbReference type="KEGG" id="sapo:SAPIO_CDS10044"/>
<dbReference type="PANTHER" id="PTHR11085">
    <property type="entry name" value="NAD-DEPENDENT PROTEIN DEACYLASE SIRTUIN-5, MITOCHONDRIAL-RELATED"/>
    <property type="match status" value="1"/>
</dbReference>
<dbReference type="EMBL" id="JOWA01000154">
    <property type="protein sequence ID" value="KEZ39351.1"/>
    <property type="molecule type" value="Genomic_DNA"/>
</dbReference>
<dbReference type="InterPro" id="IPR029035">
    <property type="entry name" value="DHS-like_NAD/FAD-binding_dom"/>
</dbReference>
<feature type="binding site" evidence="7">
    <location>
        <position position="153"/>
    </location>
    <ligand>
        <name>Zn(2+)</name>
        <dbReference type="ChEBI" id="CHEBI:29105"/>
    </ligand>
</feature>
<feature type="region of interest" description="Disordered" evidence="8">
    <location>
        <begin position="328"/>
        <end position="359"/>
    </location>
</feature>
<comment type="caution">
    <text evidence="10">The sequence shown here is derived from an EMBL/GenBank/DDBJ whole genome shotgun (WGS) entry which is preliminary data.</text>
</comment>
<gene>
    <name evidence="10" type="ORF">SAPIO_CDS10044</name>
</gene>
<dbReference type="Gene3D" id="3.30.1600.10">
    <property type="entry name" value="SIR2/SIRT2 'Small Domain"/>
    <property type="match status" value="1"/>
</dbReference>
<name>A0A084FW89_PSEDA</name>
<dbReference type="InterPro" id="IPR026591">
    <property type="entry name" value="Sirtuin_cat_small_dom_sf"/>
</dbReference>
<keyword evidence="6" id="KW-0520">NAD</keyword>
<dbReference type="PROSITE" id="PS50305">
    <property type="entry name" value="SIRTUIN"/>
    <property type="match status" value="1"/>
</dbReference>
<accession>A0A084FW89</accession>
<evidence type="ECO:0000256" key="6">
    <source>
        <dbReference type="ARBA" id="ARBA00023027"/>
    </source>
</evidence>
<dbReference type="AlphaFoldDB" id="A0A084FW89"/>
<dbReference type="VEuPathDB" id="FungiDB:SAPIO_CDS10044"/>
<evidence type="ECO:0000313" key="10">
    <source>
        <dbReference type="EMBL" id="KEZ39351.1"/>
    </source>
</evidence>
<evidence type="ECO:0000256" key="4">
    <source>
        <dbReference type="ARBA" id="ARBA00022723"/>
    </source>
</evidence>
<sequence>MGQEESQVDDARTPVTLEERSLSAVASLIKNGKAQQIVVLTGAGISTSAGIPDFRSPKTGLYANLARLNLPYPEAVFDIQFFRKNPLPFYVLAKELYPGNFHPTLSHAFISLLATKGLLHKLFTQNIDCLERAAGVPHDRIIEAHGSFATQRCIECKTPFPDELMKIHVYQARVPKCVTPGCSGLVKPDIVFFGEALPADFSMNSDALRAADLVIILGTSLTVYPFAALPDLCLPKTPRLLFNLERVGTLGGRPDDVLVLGPCDAGVKQFAEELGWLDELNELWAKIVGDEEVARQRLRQESPAQDLKMLDEEIVESLLESVEGMSLKDYAAGKEQEPARTRDPKEPSETGAPAEPSSIVLPKAIIDHLEQHLQDKITTEAKRGEDASGNGKPPGDKEEVEKAKDELKGEAAPTKSEPTAETDDKPKVEEAKDEHLGKDTQTKSEPRVETESSGKSDAHESDTTKEPVTTEAASTEGKL</sequence>
<organism evidence="10 11">
    <name type="scientific">Pseudallescheria apiosperma</name>
    <name type="common">Scedosporium apiospermum</name>
    <dbReference type="NCBI Taxonomy" id="563466"/>
    <lineage>
        <taxon>Eukaryota</taxon>
        <taxon>Fungi</taxon>
        <taxon>Dikarya</taxon>
        <taxon>Ascomycota</taxon>
        <taxon>Pezizomycotina</taxon>
        <taxon>Sordariomycetes</taxon>
        <taxon>Hypocreomycetidae</taxon>
        <taxon>Microascales</taxon>
        <taxon>Microascaceae</taxon>
        <taxon>Scedosporium</taxon>
    </lineage>
</organism>
<evidence type="ECO:0000256" key="3">
    <source>
        <dbReference type="ARBA" id="ARBA00022679"/>
    </source>
</evidence>
<protein>
    <submittedName>
        <fullName evidence="10">Sir2 family protein</fullName>
    </submittedName>
</protein>
<feature type="compositionally biased region" description="Basic and acidic residues" evidence="8">
    <location>
        <begin position="394"/>
        <end position="409"/>
    </location>
</feature>
<keyword evidence="3" id="KW-0808">Transferase</keyword>
<dbReference type="Gene3D" id="3.40.50.1220">
    <property type="entry name" value="TPP-binding domain"/>
    <property type="match status" value="1"/>
</dbReference>
<keyword evidence="4 7" id="KW-0479">Metal-binding</keyword>
<dbReference type="InterPro" id="IPR050134">
    <property type="entry name" value="NAD-dep_sirtuin_deacylases"/>
</dbReference>